<keyword evidence="5 7" id="KW-0472">Membrane</keyword>
<accession>A0A5J4FU12</accession>
<reference evidence="10 11" key="1">
    <citation type="submission" date="2019-08" db="EMBL/GenBank/DDBJ databases">
        <title>Ulvibacter marinistellae sp. nov., isolated from a starfish, Patiria pectinifera.</title>
        <authorList>
            <person name="Kawano K."/>
            <person name="Ushijima N."/>
            <person name="Kihara M."/>
            <person name="Itoh H."/>
        </authorList>
    </citation>
    <scope>NUCLEOTIDE SEQUENCE [LARGE SCALE GENOMIC DNA]</scope>
    <source>
        <strain evidence="10 11">KK4</strain>
    </source>
</reference>
<dbReference type="InterPro" id="IPR050250">
    <property type="entry name" value="Macrolide_Exporter_MacB"/>
</dbReference>
<dbReference type="RefSeq" id="WP_151893218.1">
    <property type="nucleotide sequence ID" value="NZ_BKCF01000001.1"/>
</dbReference>
<evidence type="ECO:0000256" key="1">
    <source>
        <dbReference type="ARBA" id="ARBA00004651"/>
    </source>
</evidence>
<keyword evidence="3 7" id="KW-0812">Transmembrane</keyword>
<dbReference type="PANTHER" id="PTHR30572:SF4">
    <property type="entry name" value="ABC TRANSPORTER PERMEASE YTRF"/>
    <property type="match status" value="1"/>
</dbReference>
<protein>
    <submittedName>
        <fullName evidence="10">ABC transporter permease</fullName>
    </submittedName>
</protein>
<keyword evidence="4 7" id="KW-1133">Transmembrane helix</keyword>
<name>A0A5J4FU12_9FLAO</name>
<evidence type="ECO:0000313" key="11">
    <source>
        <dbReference type="Proteomes" id="UP000326994"/>
    </source>
</evidence>
<dbReference type="Proteomes" id="UP000326994">
    <property type="component" value="Unassembled WGS sequence"/>
</dbReference>
<dbReference type="EMBL" id="BKCF01000001">
    <property type="protein sequence ID" value="GEQ85290.1"/>
    <property type="molecule type" value="Genomic_DNA"/>
</dbReference>
<evidence type="ECO:0000256" key="6">
    <source>
        <dbReference type="ARBA" id="ARBA00038076"/>
    </source>
</evidence>
<evidence type="ECO:0000259" key="9">
    <source>
        <dbReference type="Pfam" id="PF12704"/>
    </source>
</evidence>
<feature type="domain" description="MacB-like periplasmic core" evidence="9">
    <location>
        <begin position="21"/>
        <end position="239"/>
    </location>
</feature>
<evidence type="ECO:0000256" key="5">
    <source>
        <dbReference type="ARBA" id="ARBA00023136"/>
    </source>
</evidence>
<gene>
    <name evidence="10" type="ORF">ULMS_07980</name>
</gene>
<dbReference type="Pfam" id="PF12704">
    <property type="entry name" value="MacB_PCD"/>
    <property type="match status" value="1"/>
</dbReference>
<dbReference type="AlphaFoldDB" id="A0A5J4FU12"/>
<keyword evidence="2" id="KW-1003">Cell membrane</keyword>
<keyword evidence="11" id="KW-1185">Reference proteome</keyword>
<feature type="transmembrane region" description="Helical" evidence="7">
    <location>
        <begin position="21"/>
        <end position="42"/>
    </location>
</feature>
<sequence length="414" mass="45788">MFNIERWQEIFDTISKNKLRTFLTGLSVASGIFILVILLAIGQGMENGIGQQFEDDAATRISVWTGVTAESYKGLNPGRRIQMDNEDYTRAEQKNIDQLEYKSGVYSVWGQLATYGKESGSYRVEGVKGDYQFLENETIVAGRYINESDLANNEKVAILGNRVYLDLFKGQNAIGEYIEISKIKYKVVGVYTDPGGEREETRIFIPLTTAQRVYAAGNNLRSMVFTLEKQEKFEDALAASEAFSASLESDLKQRHTVSPTDERAININNTLENAKRFYDLIAMIRGFFWGVGICTIIAGVVGVSNIMLIIVKERTKEIGIRKAIGAQPLSIIGMILHESIFVTAIAGFLGLIFSLILLELVGPLIESDYLLNPSVDFGVAITTVIILIIAGALAGFIPARRAANIKPIVALRDE</sequence>
<dbReference type="InterPro" id="IPR003838">
    <property type="entry name" value="ABC3_permease_C"/>
</dbReference>
<feature type="transmembrane region" description="Helical" evidence="7">
    <location>
        <begin position="287"/>
        <end position="311"/>
    </location>
</feature>
<feature type="transmembrane region" description="Helical" evidence="7">
    <location>
        <begin position="331"/>
        <end position="357"/>
    </location>
</feature>
<evidence type="ECO:0000259" key="8">
    <source>
        <dbReference type="Pfam" id="PF02687"/>
    </source>
</evidence>
<feature type="transmembrane region" description="Helical" evidence="7">
    <location>
        <begin position="377"/>
        <end position="397"/>
    </location>
</feature>
<dbReference type="GO" id="GO:0005886">
    <property type="term" value="C:plasma membrane"/>
    <property type="evidence" value="ECO:0007669"/>
    <property type="project" value="UniProtKB-SubCell"/>
</dbReference>
<comment type="caution">
    <text evidence="10">The sequence shown here is derived from an EMBL/GenBank/DDBJ whole genome shotgun (WGS) entry which is preliminary data.</text>
</comment>
<dbReference type="GO" id="GO:0022857">
    <property type="term" value="F:transmembrane transporter activity"/>
    <property type="evidence" value="ECO:0007669"/>
    <property type="project" value="TreeGrafter"/>
</dbReference>
<comment type="subcellular location">
    <subcellularLocation>
        <location evidence="1">Cell membrane</location>
        <topology evidence="1">Multi-pass membrane protein</topology>
    </subcellularLocation>
</comment>
<evidence type="ECO:0000256" key="4">
    <source>
        <dbReference type="ARBA" id="ARBA00022989"/>
    </source>
</evidence>
<proteinExistence type="inferred from homology"/>
<evidence type="ECO:0000256" key="3">
    <source>
        <dbReference type="ARBA" id="ARBA00022692"/>
    </source>
</evidence>
<evidence type="ECO:0000256" key="7">
    <source>
        <dbReference type="SAM" id="Phobius"/>
    </source>
</evidence>
<dbReference type="InterPro" id="IPR025857">
    <property type="entry name" value="MacB_PCD"/>
</dbReference>
<organism evidence="10 11">
    <name type="scientific">Patiriisocius marinistellae</name>
    <dbReference type="NCBI Taxonomy" id="2494560"/>
    <lineage>
        <taxon>Bacteria</taxon>
        <taxon>Pseudomonadati</taxon>
        <taxon>Bacteroidota</taxon>
        <taxon>Flavobacteriia</taxon>
        <taxon>Flavobacteriales</taxon>
        <taxon>Flavobacteriaceae</taxon>
        <taxon>Patiriisocius</taxon>
    </lineage>
</organism>
<evidence type="ECO:0000256" key="2">
    <source>
        <dbReference type="ARBA" id="ARBA00022475"/>
    </source>
</evidence>
<feature type="domain" description="ABC3 transporter permease C-terminal" evidence="8">
    <location>
        <begin position="291"/>
        <end position="407"/>
    </location>
</feature>
<evidence type="ECO:0000313" key="10">
    <source>
        <dbReference type="EMBL" id="GEQ85290.1"/>
    </source>
</evidence>
<comment type="similarity">
    <text evidence="6">Belongs to the ABC-4 integral membrane protein family.</text>
</comment>
<dbReference type="OrthoDB" id="9770036at2"/>
<dbReference type="Pfam" id="PF02687">
    <property type="entry name" value="FtsX"/>
    <property type="match status" value="1"/>
</dbReference>
<dbReference type="PANTHER" id="PTHR30572">
    <property type="entry name" value="MEMBRANE COMPONENT OF TRANSPORTER-RELATED"/>
    <property type="match status" value="1"/>
</dbReference>